<dbReference type="OrthoDB" id="2585681at2"/>
<reference evidence="5 6" key="1">
    <citation type="submission" date="2016-10" db="EMBL/GenBank/DDBJ databases">
        <authorList>
            <person name="de Groot N.N."/>
        </authorList>
    </citation>
    <scope>NUCLEOTIDE SEQUENCE [LARGE SCALE GENOMIC DNA]</scope>
    <source>
        <strain evidence="5 6">DSM 19033</strain>
    </source>
</reference>
<sequence>MTRIPVHILKDRTDLGFQLKNFSKGSYNEDDEKVNGVHRDDHYIFFVLEKGSGMINIDFKEVEIPEGSLYYILPSQVHQRIRTSGASGWFIAVETSLLPPECRSVFEGHLFLQRPFKLKESHLDRCNQLLHLLFLKYREERTNNFSIMELHSLVRSFLAMAAGCYNSGEGLHDKIYRPAQISAHFRKLLAEDFRTVKGPAEYATKLNISETYLSEAVKKTTGFPASYWIHQEVIMEAKRLLYYSNLTVKEIAHDLGYADHSYFSRLFRKTTGSTANQFREQYLK</sequence>
<dbReference type="STRING" id="425514.SAMN05443550_10124"/>
<evidence type="ECO:0000256" key="2">
    <source>
        <dbReference type="ARBA" id="ARBA00023125"/>
    </source>
</evidence>
<dbReference type="PROSITE" id="PS01124">
    <property type="entry name" value="HTH_ARAC_FAMILY_2"/>
    <property type="match status" value="1"/>
</dbReference>
<dbReference type="Pfam" id="PF02311">
    <property type="entry name" value="AraC_binding"/>
    <property type="match status" value="1"/>
</dbReference>
<dbReference type="InterPro" id="IPR003313">
    <property type="entry name" value="AraC-bd"/>
</dbReference>
<dbReference type="InterPro" id="IPR014710">
    <property type="entry name" value="RmlC-like_jellyroll"/>
</dbReference>
<dbReference type="InterPro" id="IPR020449">
    <property type="entry name" value="Tscrpt_reg_AraC-type_HTH"/>
</dbReference>
<dbReference type="EMBL" id="FNRA01000001">
    <property type="protein sequence ID" value="SDZ80062.1"/>
    <property type="molecule type" value="Genomic_DNA"/>
</dbReference>
<dbReference type="SMART" id="SM00342">
    <property type="entry name" value="HTH_ARAC"/>
    <property type="match status" value="1"/>
</dbReference>
<dbReference type="SUPFAM" id="SSF46689">
    <property type="entry name" value="Homeodomain-like"/>
    <property type="match status" value="1"/>
</dbReference>
<name>A0A1H3W179_9SPHI</name>
<proteinExistence type="predicted"/>
<evidence type="ECO:0000256" key="1">
    <source>
        <dbReference type="ARBA" id="ARBA00023015"/>
    </source>
</evidence>
<accession>A0A1H3W179</accession>
<keyword evidence="2" id="KW-0238">DNA-binding</keyword>
<keyword evidence="3" id="KW-0804">Transcription</keyword>
<dbReference type="Gene3D" id="1.10.10.60">
    <property type="entry name" value="Homeodomain-like"/>
    <property type="match status" value="1"/>
</dbReference>
<protein>
    <submittedName>
        <fullName evidence="5">Transcriptional regulator, AraC family</fullName>
    </submittedName>
</protein>
<evidence type="ECO:0000313" key="5">
    <source>
        <dbReference type="EMBL" id="SDZ80062.1"/>
    </source>
</evidence>
<feature type="domain" description="HTH araC/xylS-type" evidence="4">
    <location>
        <begin position="183"/>
        <end position="281"/>
    </location>
</feature>
<dbReference type="InterPro" id="IPR018060">
    <property type="entry name" value="HTH_AraC"/>
</dbReference>
<keyword evidence="6" id="KW-1185">Reference proteome</keyword>
<dbReference type="PANTHER" id="PTHR43280:SF32">
    <property type="entry name" value="TRANSCRIPTIONAL REGULATORY PROTEIN"/>
    <property type="match status" value="1"/>
</dbReference>
<gene>
    <name evidence="5" type="ORF">SAMN05443550_10124</name>
</gene>
<dbReference type="InterPro" id="IPR037923">
    <property type="entry name" value="HTH-like"/>
</dbReference>
<keyword evidence="1" id="KW-0805">Transcription regulation</keyword>
<dbReference type="GO" id="GO:0003700">
    <property type="term" value="F:DNA-binding transcription factor activity"/>
    <property type="evidence" value="ECO:0007669"/>
    <property type="project" value="InterPro"/>
</dbReference>
<dbReference type="Pfam" id="PF12833">
    <property type="entry name" value="HTH_18"/>
    <property type="match status" value="1"/>
</dbReference>
<organism evidence="5 6">
    <name type="scientific">Pedobacter hartonius</name>
    <dbReference type="NCBI Taxonomy" id="425514"/>
    <lineage>
        <taxon>Bacteria</taxon>
        <taxon>Pseudomonadati</taxon>
        <taxon>Bacteroidota</taxon>
        <taxon>Sphingobacteriia</taxon>
        <taxon>Sphingobacteriales</taxon>
        <taxon>Sphingobacteriaceae</taxon>
        <taxon>Pedobacter</taxon>
    </lineage>
</organism>
<dbReference type="Proteomes" id="UP000198850">
    <property type="component" value="Unassembled WGS sequence"/>
</dbReference>
<dbReference type="RefSeq" id="WP_139298218.1">
    <property type="nucleotide sequence ID" value="NZ_FNRA01000001.1"/>
</dbReference>
<evidence type="ECO:0000256" key="3">
    <source>
        <dbReference type="ARBA" id="ARBA00023163"/>
    </source>
</evidence>
<dbReference type="InterPro" id="IPR009057">
    <property type="entry name" value="Homeodomain-like_sf"/>
</dbReference>
<dbReference type="PRINTS" id="PR00032">
    <property type="entry name" value="HTHARAC"/>
</dbReference>
<evidence type="ECO:0000259" key="4">
    <source>
        <dbReference type="PROSITE" id="PS01124"/>
    </source>
</evidence>
<dbReference type="PANTHER" id="PTHR43280">
    <property type="entry name" value="ARAC-FAMILY TRANSCRIPTIONAL REGULATOR"/>
    <property type="match status" value="1"/>
</dbReference>
<dbReference type="Gene3D" id="2.60.120.10">
    <property type="entry name" value="Jelly Rolls"/>
    <property type="match status" value="1"/>
</dbReference>
<dbReference type="GO" id="GO:0043565">
    <property type="term" value="F:sequence-specific DNA binding"/>
    <property type="evidence" value="ECO:0007669"/>
    <property type="project" value="InterPro"/>
</dbReference>
<dbReference type="AlphaFoldDB" id="A0A1H3W179"/>
<dbReference type="SUPFAM" id="SSF51215">
    <property type="entry name" value="Regulatory protein AraC"/>
    <property type="match status" value="1"/>
</dbReference>
<evidence type="ECO:0000313" key="6">
    <source>
        <dbReference type="Proteomes" id="UP000198850"/>
    </source>
</evidence>